<dbReference type="Pfam" id="PF03110">
    <property type="entry name" value="SBP"/>
    <property type="match status" value="1"/>
</dbReference>
<dbReference type="InterPro" id="IPR004333">
    <property type="entry name" value="SBP_dom"/>
</dbReference>
<evidence type="ECO:0000256" key="2">
    <source>
        <dbReference type="ARBA" id="ARBA00022771"/>
    </source>
</evidence>
<dbReference type="PROSITE" id="PS51141">
    <property type="entry name" value="ZF_SBP"/>
    <property type="match status" value="1"/>
</dbReference>
<keyword evidence="6" id="KW-0472">Membrane</keyword>
<feature type="region of interest" description="Disordered" evidence="5">
    <location>
        <begin position="51"/>
        <end position="87"/>
    </location>
</feature>
<dbReference type="AlphaFoldDB" id="A0A804KKA7"/>
<dbReference type="EMBL" id="HG996474">
    <property type="protein sequence ID" value="CAG1835395.1"/>
    <property type="molecule type" value="Genomic_DNA"/>
</dbReference>
<sequence>METSPASEAEPVAPAADDAAAAAPMWDWGNLLDFTICDDEPLILPWGVTEEAQTPSSPFPAELPPLPSPELAPSPSTTPDGTSRVRKRDPRLVCPNYLAGMVPCSCPEVDEKVMEEEEVAEVVTGTRKRSRTGGASPVVRCQVPGCEVDISELKGYHKRHRVCLRCANASSVVLDGEHKRYCQQCGKFHVLPDFDEGKRSCRRKLERHNKRRRRKPNDSNSIVEKDLEAQEDSLPDGTCDGEPLTEMLNDSICHTAETVVSIKVLARGTVVESEGGQGSPIGSHPSFKNDGLATSCEVQRAEKITNSKSALSSTFCENKSTYSSVCPTGRISFKLYDWNPAEFPRRLRHQIFHWLANMPVELEGYIRPGCTILTVFIAMPQFMWEKLSQDVAHYVRDLINTPESLLFGRGTILIFLNNMIIHVLQDGTTLTNIKMEVQAPILHYVYPSCFEAGKPMEFVACGSNLEQSKFRFLVSFAGKYLKHDSMRVTSTRKSRSYDGNEVECIESSEHEMFMIKVTHMDSEIFGPAFIEVENVSGISNFIPVLVGNKQICSEFERMEGVFADCYASSIISQNAITDSSPGSCDFFASRQSVMSALLLDIAWLMKAPHLEDKEAFRSLTNVQRLTSLLKFLLQNELFSVLQVIMHHLDSIVDVDGFDKLDKWTDVDQKLFHEYLSHAREILYERTHDMRSEAEMRNPICGLMPQSSQSNMCGEIYTKQGNEAIKDCLFLDSFQPAVEHDVNVLLVNEEISHRQHCHHNLGKKCAFDDLFSNKITRTRFPLFVIVSVVLCLAACIILLHPHEVGEIAVSIRRCMFGGSPA</sequence>
<feature type="region of interest" description="Disordered" evidence="5">
    <location>
        <begin position="206"/>
        <end position="238"/>
    </location>
</feature>
<dbReference type="PANTHER" id="PTHR31251:SF108">
    <property type="entry name" value="SQUAMOSA PROMOTER-BINDING-LIKE PROTEIN 7"/>
    <property type="match status" value="1"/>
</dbReference>
<evidence type="ECO:0000256" key="3">
    <source>
        <dbReference type="ARBA" id="ARBA00022833"/>
    </source>
</evidence>
<feature type="transmembrane region" description="Helical" evidence="6">
    <location>
        <begin position="779"/>
        <end position="798"/>
    </location>
</feature>
<evidence type="ECO:0000256" key="5">
    <source>
        <dbReference type="SAM" id="MobiDB-lite"/>
    </source>
</evidence>
<feature type="compositionally biased region" description="Pro residues" evidence="5">
    <location>
        <begin position="57"/>
        <end position="72"/>
    </location>
</feature>
<dbReference type="GO" id="GO:0000976">
    <property type="term" value="F:transcription cis-regulatory region binding"/>
    <property type="evidence" value="ECO:0000318"/>
    <property type="project" value="GO_Central"/>
</dbReference>
<reference evidence="8" key="1">
    <citation type="submission" date="2021-03" db="EMBL/GenBank/DDBJ databases">
        <authorList>
            <consortium name="Genoscope - CEA"/>
            <person name="William W."/>
        </authorList>
    </citation>
    <scope>NUCLEOTIDE SEQUENCE</scope>
    <source>
        <strain evidence="8">Doubled-haploid Pahang</strain>
    </source>
</reference>
<keyword evidence="10" id="KW-1185">Reference proteome</keyword>
<dbReference type="Gene3D" id="4.10.1100.10">
    <property type="entry name" value="Transcription factor, SBP-box domain"/>
    <property type="match status" value="1"/>
</dbReference>
<evidence type="ECO:0000313" key="10">
    <source>
        <dbReference type="Proteomes" id="UP000012960"/>
    </source>
</evidence>
<keyword evidence="6" id="KW-0812">Transmembrane</keyword>
<dbReference type="PANTHER" id="PTHR31251">
    <property type="entry name" value="SQUAMOSA PROMOTER-BINDING-LIKE PROTEIN 4"/>
    <property type="match status" value="1"/>
</dbReference>
<name>A0A804KKA7_MUSAM</name>
<evidence type="ECO:0000256" key="6">
    <source>
        <dbReference type="SAM" id="Phobius"/>
    </source>
</evidence>
<reference evidence="9" key="2">
    <citation type="submission" date="2021-05" db="UniProtKB">
        <authorList>
            <consortium name="EnsemblPlants"/>
        </authorList>
    </citation>
    <scope>IDENTIFICATION</scope>
    <source>
        <strain evidence="9">subsp. malaccensis</strain>
    </source>
</reference>
<dbReference type="EnsemblPlants" id="Ma09_t16630.1">
    <property type="protein sequence ID" value="Ma09_p16630.1"/>
    <property type="gene ID" value="Ma09_g16630"/>
</dbReference>
<dbReference type="FunCoup" id="A0A804KKA7">
    <property type="interactions" value="4380"/>
</dbReference>
<proteinExistence type="predicted"/>
<dbReference type="GO" id="GO:0001216">
    <property type="term" value="F:DNA-binding transcription activator activity"/>
    <property type="evidence" value="ECO:0000318"/>
    <property type="project" value="GO_Central"/>
</dbReference>
<dbReference type="GO" id="GO:0008270">
    <property type="term" value="F:zinc ion binding"/>
    <property type="evidence" value="ECO:0007669"/>
    <property type="project" value="UniProtKB-KW"/>
</dbReference>
<dbReference type="InterPro" id="IPR044817">
    <property type="entry name" value="SBP-like"/>
</dbReference>
<keyword evidence="6" id="KW-1133">Transmembrane helix</keyword>
<evidence type="ECO:0000259" key="7">
    <source>
        <dbReference type="PROSITE" id="PS51141"/>
    </source>
</evidence>
<dbReference type="Pfam" id="PF26102">
    <property type="entry name" value="Ig_SPL7"/>
    <property type="match status" value="1"/>
</dbReference>
<protein>
    <submittedName>
        <fullName evidence="8">(wild Malaysian banana) hypothetical protein</fullName>
    </submittedName>
</protein>
<dbReference type="SUPFAM" id="SSF103612">
    <property type="entry name" value="SBT domain"/>
    <property type="match status" value="1"/>
</dbReference>
<dbReference type="OrthoDB" id="514967at2759"/>
<evidence type="ECO:0000313" key="9">
    <source>
        <dbReference type="EnsemblPlants" id="Ma09_p16630.1"/>
    </source>
</evidence>
<dbReference type="InParanoid" id="A0A804KKA7"/>
<organism evidence="9 10">
    <name type="scientific">Musa acuminata subsp. malaccensis</name>
    <name type="common">Wild banana</name>
    <name type="synonym">Musa malaccensis</name>
    <dbReference type="NCBI Taxonomy" id="214687"/>
    <lineage>
        <taxon>Eukaryota</taxon>
        <taxon>Viridiplantae</taxon>
        <taxon>Streptophyta</taxon>
        <taxon>Embryophyta</taxon>
        <taxon>Tracheophyta</taxon>
        <taxon>Spermatophyta</taxon>
        <taxon>Magnoliopsida</taxon>
        <taxon>Liliopsida</taxon>
        <taxon>Zingiberales</taxon>
        <taxon>Musaceae</taxon>
        <taxon>Musa</taxon>
    </lineage>
</organism>
<dbReference type="GO" id="GO:0005634">
    <property type="term" value="C:nucleus"/>
    <property type="evidence" value="ECO:0000318"/>
    <property type="project" value="GO_Central"/>
</dbReference>
<keyword evidence="3" id="KW-0862">Zinc</keyword>
<evidence type="ECO:0000313" key="8">
    <source>
        <dbReference type="EMBL" id="CAG1835395.1"/>
    </source>
</evidence>
<keyword evidence="2 4" id="KW-0863">Zinc-finger</keyword>
<dbReference type="Proteomes" id="UP000012960">
    <property type="component" value="Unplaced"/>
</dbReference>
<gene>
    <name evidence="8" type="ORF">GSMUA_235000.1</name>
</gene>
<feature type="domain" description="SBP-type" evidence="7">
    <location>
        <begin position="138"/>
        <end position="215"/>
    </location>
</feature>
<dbReference type="Gramene" id="Ma09_t16630.1">
    <property type="protein sequence ID" value="Ma09_p16630.1"/>
    <property type="gene ID" value="Ma09_g16630"/>
</dbReference>
<keyword evidence="1" id="KW-0479">Metal-binding</keyword>
<dbReference type="InterPro" id="IPR036893">
    <property type="entry name" value="SBP_sf"/>
</dbReference>
<accession>A0A804KKA7</accession>
<evidence type="ECO:0000256" key="1">
    <source>
        <dbReference type="ARBA" id="ARBA00022723"/>
    </source>
</evidence>
<evidence type="ECO:0000256" key="4">
    <source>
        <dbReference type="PROSITE-ProRule" id="PRU00470"/>
    </source>
</evidence>
<dbReference type="OMA" id="ITSACCC"/>
<feature type="compositionally biased region" description="Basic residues" evidence="5">
    <location>
        <begin position="206"/>
        <end position="215"/>
    </location>
</feature>